<evidence type="ECO:0000313" key="2">
    <source>
        <dbReference type="Proteomes" id="UP000243719"/>
    </source>
</evidence>
<sequence>MQISDILYPDYTYVPAVTQYGGDRYRASVTIYYQGERIERSGLIGPAFADVDGARSFVTEWAHQWVSKREEAAGAIRVARGSSAAALQGA</sequence>
<gene>
    <name evidence="1" type="ORF">SAMN05216551_103179</name>
</gene>
<dbReference type="EMBL" id="FNLO01000003">
    <property type="protein sequence ID" value="SDV47642.1"/>
    <property type="molecule type" value="Genomic_DNA"/>
</dbReference>
<reference evidence="2" key="1">
    <citation type="submission" date="2016-09" db="EMBL/GenBank/DDBJ databases">
        <authorList>
            <person name="Varghese N."/>
            <person name="Submissions S."/>
        </authorList>
    </citation>
    <scope>NUCLEOTIDE SEQUENCE [LARGE SCALE GENOMIC DNA]</scope>
    <source>
        <strain evidence="2">JS23</strain>
    </source>
</reference>
<protein>
    <submittedName>
        <fullName evidence="1">Uncharacterized protein</fullName>
    </submittedName>
</protein>
<keyword evidence="2" id="KW-1185">Reference proteome</keyword>
<organism evidence="1 2">
    <name type="scientific">Chitinasiproducens palmae</name>
    <dbReference type="NCBI Taxonomy" id="1770053"/>
    <lineage>
        <taxon>Bacteria</taxon>
        <taxon>Pseudomonadati</taxon>
        <taxon>Pseudomonadota</taxon>
        <taxon>Betaproteobacteria</taxon>
        <taxon>Burkholderiales</taxon>
        <taxon>Burkholderiaceae</taxon>
        <taxon>Chitinasiproducens</taxon>
    </lineage>
</organism>
<proteinExistence type="predicted"/>
<accession>A0A1H2PNA3</accession>
<evidence type="ECO:0000313" key="1">
    <source>
        <dbReference type="EMBL" id="SDV47642.1"/>
    </source>
</evidence>
<dbReference type="Proteomes" id="UP000243719">
    <property type="component" value="Unassembled WGS sequence"/>
</dbReference>
<dbReference type="AlphaFoldDB" id="A0A1H2PNA3"/>
<name>A0A1H2PNA3_9BURK</name>